<dbReference type="InterPro" id="IPR036390">
    <property type="entry name" value="WH_DNA-bd_sf"/>
</dbReference>
<comment type="similarity">
    <text evidence="1">Belongs to the initiator RepB protein family.</text>
</comment>
<evidence type="ECO:0000313" key="3">
    <source>
        <dbReference type="EMBL" id="MBO3272254.1"/>
    </source>
</evidence>
<dbReference type="RefSeq" id="WP_208308526.1">
    <property type="nucleotide sequence ID" value="NZ_JAGETX010000010.1"/>
</dbReference>
<comment type="caution">
    <text evidence="3">The sequence shown here is derived from an EMBL/GenBank/DDBJ whole genome shotgun (WGS) entry which is preliminary data.</text>
</comment>
<evidence type="ECO:0000256" key="1">
    <source>
        <dbReference type="ARBA" id="ARBA00038283"/>
    </source>
</evidence>
<name>A0ABS3TF21_9BACT</name>
<dbReference type="Pfam" id="PF21205">
    <property type="entry name" value="Rep3_C"/>
    <property type="match status" value="1"/>
</dbReference>
<reference evidence="3 4" key="1">
    <citation type="submission" date="2021-03" db="EMBL/GenBank/DDBJ databases">
        <authorList>
            <person name="Kim M.K."/>
        </authorList>
    </citation>
    <scope>NUCLEOTIDE SEQUENCE [LARGE SCALE GENOMIC DNA]</scope>
    <source>
        <strain evidence="3 4">BT507</strain>
    </source>
</reference>
<evidence type="ECO:0000313" key="4">
    <source>
        <dbReference type="Proteomes" id="UP000670527"/>
    </source>
</evidence>
<protein>
    <submittedName>
        <fullName evidence="3">Replication initiation protein</fullName>
    </submittedName>
</protein>
<accession>A0ABS3TF21</accession>
<keyword evidence="4" id="KW-1185">Reference proteome</keyword>
<dbReference type="SUPFAM" id="SSF46785">
    <property type="entry name" value="Winged helix' DNA-binding domain"/>
    <property type="match status" value="2"/>
</dbReference>
<dbReference type="InterPro" id="IPR036388">
    <property type="entry name" value="WH-like_DNA-bd_sf"/>
</dbReference>
<dbReference type="Gene3D" id="1.10.10.10">
    <property type="entry name" value="Winged helix-like DNA-binding domain superfamily/Winged helix DNA-binding domain"/>
    <property type="match status" value="2"/>
</dbReference>
<sequence length="309" mass="35371">MAASETLSPIEIRQHNALTTARYEMSACEMDIVFSLLSKLTKHDQAGTIYEIRVQELMELTGRTWNYKQLLESTENLNSRVYHIDTGKTLLQVSLLASALYRKGEGTIELEISERMRPYLIDLKSNFTSYRLQAAFNLSSKYAKRIYQLASQWKDIGETKTYSLDEFKAMLKLKDPTGKEPEQYAQISALQKYVLDIATTQINEHTDLSIKYELLKKGRSYQSIKFYVSQVRPQQLPIPFELAAEDAKAQAARKHLENLGIEEPGLVQQILQSITHTEALFSFIFKLKTDKIKATKNPGGLFLKMQGLR</sequence>
<proteinExistence type="inferred from homology"/>
<dbReference type="EMBL" id="JAGETX010000010">
    <property type="protein sequence ID" value="MBO3272254.1"/>
    <property type="molecule type" value="Genomic_DNA"/>
</dbReference>
<organism evidence="3 4">
    <name type="scientific">Hymenobacter defluvii</name>
    <dbReference type="NCBI Taxonomy" id="2054411"/>
    <lineage>
        <taxon>Bacteria</taxon>
        <taxon>Pseudomonadati</taxon>
        <taxon>Bacteroidota</taxon>
        <taxon>Cytophagia</taxon>
        <taxon>Cytophagales</taxon>
        <taxon>Hymenobacteraceae</taxon>
        <taxon>Hymenobacter</taxon>
    </lineage>
</organism>
<evidence type="ECO:0000259" key="2">
    <source>
        <dbReference type="Pfam" id="PF01051"/>
    </source>
</evidence>
<dbReference type="Pfam" id="PF01051">
    <property type="entry name" value="Rep3_N"/>
    <property type="match status" value="1"/>
</dbReference>
<dbReference type="InterPro" id="IPR000525">
    <property type="entry name" value="Initiator_Rep_WH1"/>
</dbReference>
<gene>
    <name evidence="3" type="ORF">J4D97_16480</name>
</gene>
<dbReference type="Proteomes" id="UP000670527">
    <property type="component" value="Unassembled WGS sequence"/>
</dbReference>
<feature type="domain" description="Initiator Rep protein WH1" evidence="2">
    <location>
        <begin position="12"/>
        <end position="150"/>
    </location>
</feature>